<dbReference type="OrthoDB" id="9759295at2"/>
<protein>
    <recommendedName>
        <fullName evidence="11">Type IV secretion system protein VirD4</fullName>
    </recommendedName>
</protein>
<evidence type="ECO:0000256" key="8">
    <source>
        <dbReference type="SAM" id="Phobius"/>
    </source>
</evidence>
<dbReference type="EMBL" id="ADCY02000053">
    <property type="protein sequence ID" value="EFG30046.1"/>
    <property type="molecule type" value="Genomic_DNA"/>
</dbReference>
<dbReference type="GO" id="GO:0005886">
    <property type="term" value="C:plasma membrane"/>
    <property type="evidence" value="ECO:0007669"/>
    <property type="project" value="UniProtKB-SubCell"/>
</dbReference>
<dbReference type="CDD" id="cd01127">
    <property type="entry name" value="TrwB_TraG_TraD_VirD4"/>
    <property type="match status" value="2"/>
</dbReference>
<comment type="similarity">
    <text evidence="2">Belongs to the VirD4/TraG family.</text>
</comment>
<gene>
    <name evidence="9" type="ORF">HMPREF9021_02114</name>
</gene>
<sequence length="705" mass="79823">MSEPKRPILPLIIFLVVLEPLALAGGFYLGATVFVDWLSLKKTEPSPFLLLKYWQMNRLPETMFMPLVVSTVLSALLGFLPVIVVLLAVILGKPKRELHGSARFANDMEIRQAGLLQSPQEQTKQKFPDILIGKHKGQYLRWFGNEFFELDAPTRSGKGVGIVIPNCLHYRDSMVVYDPKYENFLITAGFRQAHGQEVYLFNPAGILPKSEDNPDPKLKEMSPLMSHCWNPYTYIRRDARFTYKDLMNMAQILLASGHNDSGSSQFFTESARKLFVGLSLFLIETEHERDLSDYRQRTTLANLFRLTSPTDGQPLNEWLKDEIESRPYLSSQCQTLLLGFVNGSPKTGADILSSLTAPLGMFLDPVVEKATSSDDFRLDELRKKRMTIYIGIVPTEMGTFRNLMNLFFNQLIDVNVQQGLPENNPALKHQCLLLMDEFPALGKMSVIVNAVAFIAGYNLRLLIINQSPSQLEDIYGKEAARTLTTNFACRVLYTPRDQKDAQEYSEIIGYETFKSRSSSRSSGRGTSRSQSISDQKRAVMNPDEMKTMPASDCIVTLNKVRPIYAQKIIYWQDPVFTARLDKTKYPVPKIPELDLPIPQAHSSQNQSVNHIQPANEPEIRQPENPQPKTEPLSVEEMASFEWEKCVNKEAVRESVLALMIRKGTNDTPENMQAVKDLPDLWLLDKMPETAALLAENPIETTDNET</sequence>
<dbReference type="SUPFAM" id="SSF52540">
    <property type="entry name" value="P-loop containing nucleoside triphosphate hydrolases"/>
    <property type="match status" value="1"/>
</dbReference>
<comment type="caution">
    <text evidence="9">The sequence shown here is derived from an EMBL/GenBank/DDBJ whole genome shotgun (WGS) entry which is preliminary data.</text>
</comment>
<dbReference type="InterPro" id="IPR027417">
    <property type="entry name" value="P-loop_NTPase"/>
</dbReference>
<evidence type="ECO:0000256" key="1">
    <source>
        <dbReference type="ARBA" id="ARBA00004651"/>
    </source>
</evidence>
<dbReference type="HOGENOM" id="CLU_012039_1_3_4"/>
<keyword evidence="3" id="KW-1003">Cell membrane</keyword>
<evidence type="ECO:0000256" key="2">
    <source>
        <dbReference type="ARBA" id="ARBA00008806"/>
    </source>
</evidence>
<feature type="region of interest" description="Disordered" evidence="7">
    <location>
        <begin position="594"/>
        <end position="632"/>
    </location>
</feature>
<dbReference type="STRING" id="641147.HMPREF9021_02114"/>
<evidence type="ECO:0000256" key="7">
    <source>
        <dbReference type="SAM" id="MobiDB-lite"/>
    </source>
</evidence>
<evidence type="ECO:0000313" key="10">
    <source>
        <dbReference type="Proteomes" id="UP000017813"/>
    </source>
</evidence>
<dbReference type="Gene3D" id="3.40.50.300">
    <property type="entry name" value="P-loop containing nucleotide triphosphate hydrolases"/>
    <property type="match status" value="1"/>
</dbReference>
<reference evidence="9 10" key="2">
    <citation type="submission" date="2011-10" db="EMBL/GenBank/DDBJ databases">
        <title>The Genome Sequence of Simonsiella muelleri ATCC 29453.</title>
        <authorList>
            <consortium name="The Broad Institute Genome Sequencing Platform"/>
            <consortium name="The Broad Institute Genome Sequencing Center for Infectious Disease"/>
            <person name="Earl A."/>
            <person name="Ward D."/>
            <person name="Feldgarden M."/>
            <person name="Gevers D."/>
            <person name="Izard J."/>
            <person name="Baranova O.V."/>
            <person name="Blanton J.M."/>
            <person name="Tanner A.C."/>
            <person name="Dewhirst F."/>
            <person name="Young S.K."/>
            <person name="Zeng Q."/>
            <person name="Gargeya S."/>
            <person name="Fitzgerald M."/>
            <person name="Haas B."/>
            <person name="Abouelleil A."/>
            <person name="Alvarado L."/>
            <person name="Arachchi H.M."/>
            <person name="Berlin A."/>
            <person name="Brown A."/>
            <person name="Chapman S.B."/>
            <person name="Chen Z."/>
            <person name="Dunbar C."/>
            <person name="Freedman E."/>
            <person name="Gearin G."/>
            <person name="Goldberg J."/>
            <person name="Griggs A."/>
            <person name="Gujja S."/>
            <person name="Heiman D."/>
            <person name="Howarth C."/>
            <person name="Larson L."/>
            <person name="Lui A."/>
            <person name="MacDonald P.J.P."/>
            <person name="Montmayeur A."/>
            <person name="Murphy C."/>
            <person name="Neiman D."/>
            <person name="Pearson M."/>
            <person name="Priest M."/>
            <person name="Roberts A."/>
            <person name="Saif S."/>
            <person name="Shea T."/>
            <person name="Shenoy N."/>
            <person name="Sisk P."/>
            <person name="Stolte C."/>
            <person name="Sykes S."/>
            <person name="Wortman J."/>
            <person name="Nusbaum C."/>
            <person name="Birren B."/>
        </authorList>
    </citation>
    <scope>NUCLEOTIDE SEQUENCE [LARGE SCALE GENOMIC DNA]</scope>
    <source>
        <strain evidence="9 10">ATCC 29453</strain>
    </source>
</reference>
<dbReference type="AlphaFoldDB" id="V9HAW2"/>
<dbReference type="Pfam" id="PF02534">
    <property type="entry name" value="T4SS-DNA_transf"/>
    <property type="match status" value="1"/>
</dbReference>
<evidence type="ECO:0000256" key="4">
    <source>
        <dbReference type="ARBA" id="ARBA00022692"/>
    </source>
</evidence>
<evidence type="ECO:0000256" key="3">
    <source>
        <dbReference type="ARBA" id="ARBA00022475"/>
    </source>
</evidence>
<proteinExistence type="inferred from homology"/>
<dbReference type="InterPro" id="IPR051539">
    <property type="entry name" value="T4SS-coupling_protein"/>
</dbReference>
<evidence type="ECO:0000313" key="9">
    <source>
        <dbReference type="EMBL" id="EFG30046.1"/>
    </source>
</evidence>
<reference evidence="9 10" key="1">
    <citation type="submission" date="2010-03" db="EMBL/GenBank/DDBJ databases">
        <authorList>
            <consortium name="The Broad Institute Genome Sequencing Platform"/>
            <person name="Ward D."/>
            <person name="Earl A."/>
            <person name="Feldgarden M."/>
            <person name="Gevers D."/>
            <person name="Young S."/>
            <person name="Zeng Q."/>
            <person name="Koehrsen M."/>
            <person name="Alvarado L."/>
            <person name="Berlin A.M."/>
            <person name="Borenstein D."/>
            <person name="Chapman S.B."/>
            <person name="Chen Z."/>
            <person name="Engels R."/>
            <person name="Freedman E."/>
            <person name="Gellesch M."/>
            <person name="Goldberg J."/>
            <person name="Griggs A."/>
            <person name="Gujja S."/>
            <person name="Heilman E.R."/>
            <person name="Heiman D.I."/>
            <person name="Hepburn T.A."/>
            <person name="Howarth C."/>
            <person name="Jen D."/>
            <person name="Larson L."/>
            <person name="Mehta T."/>
            <person name="Park D."/>
            <person name="Pearson M."/>
            <person name="Richards J."/>
            <person name="Roberts A."/>
            <person name="Saif S."/>
            <person name="Shea T.D."/>
            <person name="Shenoy N."/>
            <person name="Sisk P."/>
            <person name="Stolte C."/>
            <person name="Sykes S.N."/>
            <person name="Walk T."/>
            <person name="White J."/>
            <person name="Yandava C."/>
            <person name="Izard J."/>
            <person name="Baranova O.V."/>
            <person name="Blanton J.M."/>
            <person name="Tanner A.C."/>
            <person name="Dewhirst F."/>
            <person name="Haas B."/>
            <person name="Nusbaum C."/>
            <person name="Birren B."/>
        </authorList>
    </citation>
    <scope>NUCLEOTIDE SEQUENCE [LARGE SCALE GENOMIC DNA]</scope>
    <source>
        <strain evidence="9 10">ATCC 29453</strain>
    </source>
</reference>
<dbReference type="Proteomes" id="UP000017813">
    <property type="component" value="Unassembled WGS sequence"/>
</dbReference>
<dbReference type="PANTHER" id="PTHR37937:SF1">
    <property type="entry name" value="CONJUGATIVE TRANSFER: DNA TRANSPORT"/>
    <property type="match status" value="1"/>
</dbReference>
<name>V9HAW2_9NEIS</name>
<keyword evidence="5 8" id="KW-1133">Transmembrane helix</keyword>
<feature type="transmembrane region" description="Helical" evidence="8">
    <location>
        <begin position="63"/>
        <end position="91"/>
    </location>
</feature>
<dbReference type="RefSeq" id="WP_002642818.1">
    <property type="nucleotide sequence ID" value="NZ_CP019448.1"/>
</dbReference>
<comment type="subcellular location">
    <subcellularLocation>
        <location evidence="1">Cell membrane</location>
        <topology evidence="1">Multi-pass membrane protein</topology>
    </subcellularLocation>
</comment>
<dbReference type="KEGG" id="smur:BWP33_12265"/>
<organism evidence="9 10">
    <name type="scientific">Simonsiella muelleri ATCC 29453</name>
    <dbReference type="NCBI Taxonomy" id="641147"/>
    <lineage>
        <taxon>Bacteria</taxon>
        <taxon>Pseudomonadati</taxon>
        <taxon>Pseudomonadota</taxon>
        <taxon>Betaproteobacteria</taxon>
        <taxon>Neisseriales</taxon>
        <taxon>Neisseriaceae</taxon>
        <taxon>Simonsiella</taxon>
    </lineage>
</organism>
<feature type="compositionally biased region" description="Low complexity" evidence="7">
    <location>
        <begin position="515"/>
        <end position="533"/>
    </location>
</feature>
<evidence type="ECO:0000256" key="5">
    <source>
        <dbReference type="ARBA" id="ARBA00022989"/>
    </source>
</evidence>
<dbReference type="eggNOG" id="COG3505">
    <property type="taxonomic scope" value="Bacteria"/>
</dbReference>
<accession>V9HAW2</accession>
<dbReference type="PANTHER" id="PTHR37937">
    <property type="entry name" value="CONJUGATIVE TRANSFER: DNA TRANSPORT"/>
    <property type="match status" value="1"/>
</dbReference>
<keyword evidence="6 8" id="KW-0472">Membrane</keyword>
<evidence type="ECO:0008006" key="11">
    <source>
        <dbReference type="Google" id="ProtNLM"/>
    </source>
</evidence>
<keyword evidence="4 8" id="KW-0812">Transmembrane</keyword>
<feature type="compositionally biased region" description="Polar residues" evidence="7">
    <location>
        <begin position="600"/>
        <end position="612"/>
    </location>
</feature>
<keyword evidence="10" id="KW-1185">Reference proteome</keyword>
<feature type="region of interest" description="Disordered" evidence="7">
    <location>
        <begin position="515"/>
        <end position="545"/>
    </location>
</feature>
<dbReference type="InterPro" id="IPR003688">
    <property type="entry name" value="TraG/VirD4"/>
</dbReference>
<evidence type="ECO:0000256" key="6">
    <source>
        <dbReference type="ARBA" id="ARBA00023136"/>
    </source>
</evidence>